<evidence type="ECO:0000256" key="3">
    <source>
        <dbReference type="ARBA" id="ARBA00022475"/>
    </source>
</evidence>
<dbReference type="GO" id="GO:0008360">
    <property type="term" value="P:regulation of cell shape"/>
    <property type="evidence" value="ECO:0007669"/>
    <property type="project" value="UniProtKB-KW"/>
</dbReference>
<keyword evidence="6 8" id="KW-1133">Transmembrane helix</keyword>
<dbReference type="Pfam" id="PF04093">
    <property type="entry name" value="MreD"/>
    <property type="match status" value="1"/>
</dbReference>
<keyword evidence="3" id="KW-1003">Cell membrane</keyword>
<keyword evidence="4 8" id="KW-0812">Transmembrane</keyword>
<gene>
    <name evidence="9" type="ORF">ENL07_11875</name>
</gene>
<dbReference type="EMBL" id="DRSQ01000251">
    <property type="protein sequence ID" value="HHE33277.1"/>
    <property type="molecule type" value="Genomic_DNA"/>
</dbReference>
<accession>A0A7C5DFX5</accession>
<organism evidence="9">
    <name type="scientific">Chlorobaculum parvum</name>
    <dbReference type="NCBI Taxonomy" id="274539"/>
    <lineage>
        <taxon>Bacteria</taxon>
        <taxon>Pseudomonadati</taxon>
        <taxon>Chlorobiota</taxon>
        <taxon>Chlorobiia</taxon>
        <taxon>Chlorobiales</taxon>
        <taxon>Chlorobiaceae</taxon>
        <taxon>Chlorobaculum</taxon>
    </lineage>
</organism>
<feature type="transmembrane region" description="Helical" evidence="8">
    <location>
        <begin position="34"/>
        <end position="54"/>
    </location>
</feature>
<feature type="transmembrane region" description="Helical" evidence="8">
    <location>
        <begin position="103"/>
        <end position="121"/>
    </location>
</feature>
<comment type="similarity">
    <text evidence="2">Belongs to the MreD family.</text>
</comment>
<keyword evidence="7 8" id="KW-0472">Membrane</keyword>
<feature type="transmembrane region" description="Helical" evidence="8">
    <location>
        <begin position="60"/>
        <end position="82"/>
    </location>
</feature>
<keyword evidence="5" id="KW-0133">Cell shape</keyword>
<name>A0A7C5DFX5_9CHLB</name>
<feature type="transmembrane region" description="Helical" evidence="8">
    <location>
        <begin position="6"/>
        <end position="27"/>
    </location>
</feature>
<comment type="caution">
    <text evidence="9">The sequence shown here is derived from an EMBL/GenBank/DDBJ whole genome shotgun (WGS) entry which is preliminary data.</text>
</comment>
<dbReference type="InterPro" id="IPR007227">
    <property type="entry name" value="Cell_shape_determining_MreD"/>
</dbReference>
<feature type="transmembrane region" description="Helical" evidence="8">
    <location>
        <begin position="136"/>
        <end position="156"/>
    </location>
</feature>
<sequence length="162" mass="18069">MKKVFLYTGFMLVLAFLQHFLVSKLVLWHTAPDLIPLFIAFISVTIGQRTGLSYGFASGIIVGFLSGHIGIEALIGTFEGFVTGFFHVPEESHATSTRKRRKFYMASTTALVTGYALRAFMSDPLSLPIYIRLPESIILGTLMSMIICVLAYHFALKKLLRD</sequence>
<evidence type="ECO:0000256" key="1">
    <source>
        <dbReference type="ARBA" id="ARBA00004651"/>
    </source>
</evidence>
<evidence type="ECO:0000256" key="6">
    <source>
        <dbReference type="ARBA" id="ARBA00022989"/>
    </source>
</evidence>
<protein>
    <submittedName>
        <fullName evidence="9">Rod shape-determining protein MreD</fullName>
    </submittedName>
</protein>
<evidence type="ECO:0000256" key="7">
    <source>
        <dbReference type="ARBA" id="ARBA00023136"/>
    </source>
</evidence>
<evidence type="ECO:0000256" key="4">
    <source>
        <dbReference type="ARBA" id="ARBA00022692"/>
    </source>
</evidence>
<evidence type="ECO:0000313" key="9">
    <source>
        <dbReference type="EMBL" id="HHE33277.1"/>
    </source>
</evidence>
<proteinExistence type="inferred from homology"/>
<dbReference type="Proteomes" id="UP000886058">
    <property type="component" value="Unassembled WGS sequence"/>
</dbReference>
<evidence type="ECO:0000256" key="8">
    <source>
        <dbReference type="SAM" id="Phobius"/>
    </source>
</evidence>
<evidence type="ECO:0000256" key="5">
    <source>
        <dbReference type="ARBA" id="ARBA00022960"/>
    </source>
</evidence>
<evidence type="ECO:0000256" key="2">
    <source>
        <dbReference type="ARBA" id="ARBA00007776"/>
    </source>
</evidence>
<reference evidence="9" key="1">
    <citation type="journal article" date="2020" name="mSystems">
        <title>Genome- and Community-Level Interaction Insights into Carbon Utilization and Element Cycling Functions of Hydrothermarchaeota in Hydrothermal Sediment.</title>
        <authorList>
            <person name="Zhou Z."/>
            <person name="Liu Y."/>
            <person name="Xu W."/>
            <person name="Pan J."/>
            <person name="Luo Z.H."/>
            <person name="Li M."/>
        </authorList>
    </citation>
    <scope>NUCLEOTIDE SEQUENCE [LARGE SCALE GENOMIC DNA]</scope>
    <source>
        <strain evidence="9">HyVt-633</strain>
    </source>
</reference>
<dbReference type="GO" id="GO:0005886">
    <property type="term" value="C:plasma membrane"/>
    <property type="evidence" value="ECO:0007669"/>
    <property type="project" value="UniProtKB-SubCell"/>
</dbReference>
<dbReference type="AlphaFoldDB" id="A0A7C5DFX5"/>
<comment type="subcellular location">
    <subcellularLocation>
        <location evidence="1">Cell membrane</location>
        <topology evidence="1">Multi-pass membrane protein</topology>
    </subcellularLocation>
</comment>